<dbReference type="AlphaFoldDB" id="A0A329ULQ0"/>
<proteinExistence type="predicted"/>
<accession>A0A329ULQ0</accession>
<sequence length="153" mass="17762">MNGLDKVIEHLNHAHLDALLNPPTDDMILEHLKKEMGHIPADYIEFLKRCNGLTLYHSGDYCLFDAQEILSFHFSNDNLLCRSAWKIGYWMGYDIVINVDDIEKEYLYAGDCCSTDEFVCVGNILNFIEEIVKNGGDPYWTINENQYRDFSKK</sequence>
<dbReference type="Gene3D" id="3.40.1580.10">
    <property type="entry name" value="SMI1/KNR4-like"/>
    <property type="match status" value="1"/>
</dbReference>
<dbReference type="RefSeq" id="WP_015536776.1">
    <property type="nucleotide sequence ID" value="NZ_PRLF01000042.1"/>
</dbReference>
<reference evidence="1 2" key="1">
    <citation type="submission" date="2018-02" db="EMBL/GenBank/DDBJ databases">
        <title>Complete genome sequencing of Faecalibacterium prausnitzii strains isolated from the human gut.</title>
        <authorList>
            <person name="Fitzgerald B.C."/>
            <person name="Shkoporov A.N."/>
            <person name="Ross P.R."/>
            <person name="Hill C."/>
        </authorList>
    </citation>
    <scope>NUCLEOTIDE SEQUENCE [LARGE SCALE GENOMIC DNA]</scope>
    <source>
        <strain evidence="1 2">APC924/119</strain>
    </source>
</reference>
<dbReference type="InterPro" id="IPR018958">
    <property type="entry name" value="Knr4/Smi1-like_dom"/>
</dbReference>
<dbReference type="EMBL" id="PRLF01000042">
    <property type="protein sequence ID" value="RAW62522.1"/>
    <property type="molecule type" value="Genomic_DNA"/>
</dbReference>
<evidence type="ECO:0000313" key="1">
    <source>
        <dbReference type="EMBL" id="RAW62522.1"/>
    </source>
</evidence>
<evidence type="ECO:0000313" key="2">
    <source>
        <dbReference type="Proteomes" id="UP000250550"/>
    </source>
</evidence>
<organism evidence="1 2">
    <name type="scientific">Faecalibacterium prausnitzii</name>
    <dbReference type="NCBI Taxonomy" id="853"/>
    <lineage>
        <taxon>Bacteria</taxon>
        <taxon>Bacillati</taxon>
        <taxon>Bacillota</taxon>
        <taxon>Clostridia</taxon>
        <taxon>Eubacteriales</taxon>
        <taxon>Oscillospiraceae</taxon>
        <taxon>Faecalibacterium</taxon>
    </lineage>
</organism>
<comment type="caution">
    <text evidence="1">The sequence shown here is derived from an EMBL/GenBank/DDBJ whole genome shotgun (WGS) entry which is preliminary data.</text>
</comment>
<dbReference type="InterPro" id="IPR037883">
    <property type="entry name" value="Knr4/Smi1-like_sf"/>
</dbReference>
<protein>
    <submittedName>
        <fullName evidence="1">SMI1/KNR4 family protein</fullName>
    </submittedName>
</protein>
<dbReference type="Proteomes" id="UP000250550">
    <property type="component" value="Unassembled WGS sequence"/>
</dbReference>
<gene>
    <name evidence="1" type="ORF">C4N21_14530</name>
</gene>
<dbReference type="SUPFAM" id="SSF160631">
    <property type="entry name" value="SMI1/KNR4-like"/>
    <property type="match status" value="1"/>
</dbReference>
<name>A0A329ULQ0_9FIRM</name>
<dbReference type="SMART" id="SM00860">
    <property type="entry name" value="SMI1_KNR4"/>
    <property type="match status" value="1"/>
</dbReference>